<evidence type="ECO:0000256" key="9">
    <source>
        <dbReference type="SAM" id="Phobius"/>
    </source>
</evidence>
<dbReference type="GO" id="GO:0015627">
    <property type="term" value="C:type II protein secretion system complex"/>
    <property type="evidence" value="ECO:0007669"/>
    <property type="project" value="InterPro"/>
</dbReference>
<proteinExistence type="inferred from homology"/>
<comment type="caution">
    <text evidence="10">The sequence shown here is derived from an EMBL/GenBank/DDBJ whole genome shotgun (WGS) entry which is preliminary data.</text>
</comment>
<dbReference type="InterPro" id="IPR012902">
    <property type="entry name" value="N_methyl_site"/>
</dbReference>
<keyword evidence="5" id="KW-0997">Cell inner membrane</keyword>
<keyword evidence="6 9" id="KW-0812">Transmembrane</keyword>
<dbReference type="SUPFAM" id="SSF54523">
    <property type="entry name" value="Pili subunits"/>
    <property type="match status" value="1"/>
</dbReference>
<feature type="transmembrane region" description="Helical" evidence="9">
    <location>
        <begin position="21"/>
        <end position="45"/>
    </location>
</feature>
<dbReference type="GO" id="GO:0005886">
    <property type="term" value="C:plasma membrane"/>
    <property type="evidence" value="ECO:0007669"/>
    <property type="project" value="UniProtKB-SubCell"/>
</dbReference>
<gene>
    <name evidence="10" type="ORF">LCGC14_1902470</name>
</gene>
<name>A0A0F9FW61_9ZZZZ</name>
<protein>
    <recommendedName>
        <fullName evidence="11">Type II secretion system protein GspI C-terminal domain-containing protein</fullName>
    </recommendedName>
</protein>
<dbReference type="AlphaFoldDB" id="A0A0F9FW61"/>
<sequence>MKGKRIICCHNDMGLRAKCRAFSILEVIVAMVILGVGMIAILAAMRSSANASHHSRMQTRAVLIAETQLVNTRLTDLTSYMTTQGQSKDGRFNWQVQIAPTSKENLGRVQVTVNWQEGHRKNNYDLISFAQMKSFEQTNP</sequence>
<dbReference type="Gene3D" id="3.30.1300.30">
    <property type="entry name" value="GSPII I/J protein-like"/>
    <property type="match status" value="1"/>
</dbReference>
<dbReference type="PANTHER" id="PTHR38779:SF2">
    <property type="entry name" value="TYPE II SECRETION SYSTEM PROTEIN I-RELATED"/>
    <property type="match status" value="1"/>
</dbReference>
<evidence type="ECO:0000256" key="4">
    <source>
        <dbReference type="ARBA" id="ARBA00022481"/>
    </source>
</evidence>
<evidence type="ECO:0000256" key="3">
    <source>
        <dbReference type="ARBA" id="ARBA00022475"/>
    </source>
</evidence>
<evidence type="ECO:0000313" key="10">
    <source>
        <dbReference type="EMBL" id="KKL90659.1"/>
    </source>
</evidence>
<keyword evidence="8 9" id="KW-0472">Membrane</keyword>
<evidence type="ECO:0000256" key="8">
    <source>
        <dbReference type="ARBA" id="ARBA00023136"/>
    </source>
</evidence>
<organism evidence="10">
    <name type="scientific">marine sediment metagenome</name>
    <dbReference type="NCBI Taxonomy" id="412755"/>
    <lineage>
        <taxon>unclassified sequences</taxon>
        <taxon>metagenomes</taxon>
        <taxon>ecological metagenomes</taxon>
    </lineage>
</organism>
<dbReference type="PANTHER" id="PTHR38779">
    <property type="entry name" value="TYPE II SECRETION SYSTEM PROTEIN I-RELATED"/>
    <property type="match status" value="1"/>
</dbReference>
<dbReference type="InterPro" id="IPR045584">
    <property type="entry name" value="Pilin-like"/>
</dbReference>
<keyword evidence="3" id="KW-1003">Cell membrane</keyword>
<keyword evidence="7 9" id="KW-1133">Transmembrane helix</keyword>
<comment type="subcellular location">
    <subcellularLocation>
        <location evidence="1">Cell inner membrane</location>
        <topology evidence="1">Single-pass membrane protein</topology>
    </subcellularLocation>
</comment>
<evidence type="ECO:0000256" key="2">
    <source>
        <dbReference type="ARBA" id="ARBA00008358"/>
    </source>
</evidence>
<accession>A0A0F9FW61</accession>
<evidence type="ECO:0000256" key="1">
    <source>
        <dbReference type="ARBA" id="ARBA00004377"/>
    </source>
</evidence>
<evidence type="ECO:0008006" key="11">
    <source>
        <dbReference type="Google" id="ProtNLM"/>
    </source>
</evidence>
<dbReference type="Pfam" id="PF07963">
    <property type="entry name" value="N_methyl"/>
    <property type="match status" value="1"/>
</dbReference>
<evidence type="ECO:0000256" key="6">
    <source>
        <dbReference type="ARBA" id="ARBA00022692"/>
    </source>
</evidence>
<comment type="similarity">
    <text evidence="2">Belongs to the GSP I family.</text>
</comment>
<keyword evidence="4" id="KW-0488">Methylation</keyword>
<dbReference type="InterPro" id="IPR010052">
    <property type="entry name" value="T2SS_protein-GspI"/>
</dbReference>
<evidence type="ECO:0000256" key="5">
    <source>
        <dbReference type="ARBA" id="ARBA00022519"/>
    </source>
</evidence>
<dbReference type="GO" id="GO:0015628">
    <property type="term" value="P:protein secretion by the type II secretion system"/>
    <property type="evidence" value="ECO:0007669"/>
    <property type="project" value="InterPro"/>
</dbReference>
<dbReference type="EMBL" id="LAZR01019952">
    <property type="protein sequence ID" value="KKL90659.1"/>
    <property type="molecule type" value="Genomic_DNA"/>
</dbReference>
<reference evidence="10" key="1">
    <citation type="journal article" date="2015" name="Nature">
        <title>Complex archaea that bridge the gap between prokaryotes and eukaryotes.</title>
        <authorList>
            <person name="Spang A."/>
            <person name="Saw J.H."/>
            <person name="Jorgensen S.L."/>
            <person name="Zaremba-Niedzwiedzka K."/>
            <person name="Martijn J."/>
            <person name="Lind A.E."/>
            <person name="van Eijk R."/>
            <person name="Schleper C."/>
            <person name="Guy L."/>
            <person name="Ettema T.J."/>
        </authorList>
    </citation>
    <scope>NUCLEOTIDE SEQUENCE</scope>
</reference>
<evidence type="ECO:0000256" key="7">
    <source>
        <dbReference type="ARBA" id="ARBA00022989"/>
    </source>
</evidence>